<organism evidence="4 5">
    <name type="scientific">Orchesella cincta</name>
    <name type="common">Springtail</name>
    <name type="synonym">Podura cincta</name>
    <dbReference type="NCBI Taxonomy" id="48709"/>
    <lineage>
        <taxon>Eukaryota</taxon>
        <taxon>Metazoa</taxon>
        <taxon>Ecdysozoa</taxon>
        <taxon>Arthropoda</taxon>
        <taxon>Hexapoda</taxon>
        <taxon>Collembola</taxon>
        <taxon>Entomobryomorpha</taxon>
        <taxon>Entomobryoidea</taxon>
        <taxon>Orchesellidae</taxon>
        <taxon>Orchesellinae</taxon>
        <taxon>Orchesella</taxon>
    </lineage>
</organism>
<dbReference type="GO" id="GO:0000045">
    <property type="term" value="P:autophagosome assembly"/>
    <property type="evidence" value="ECO:0007669"/>
    <property type="project" value="TreeGrafter"/>
</dbReference>
<comment type="caution">
    <text evidence="4">The sequence shown here is derived from an EMBL/GenBank/DDBJ whole genome shotgun (WGS) entry which is preliminary data.</text>
</comment>
<evidence type="ECO:0000256" key="1">
    <source>
        <dbReference type="ARBA" id="ARBA00007130"/>
    </source>
</evidence>
<comment type="similarity">
    <text evidence="1">Belongs to the ATG101 family.</text>
</comment>
<dbReference type="Pfam" id="PF07855">
    <property type="entry name" value="ATG101"/>
    <property type="match status" value="1"/>
</dbReference>
<evidence type="ECO:0000313" key="4">
    <source>
        <dbReference type="EMBL" id="ODM98028.1"/>
    </source>
</evidence>
<name>A0A1D2MYF5_ORCCI</name>
<dbReference type="Proteomes" id="UP000094527">
    <property type="component" value="Unassembled WGS sequence"/>
</dbReference>
<dbReference type="GO" id="GO:0000407">
    <property type="term" value="C:phagophore assembly site"/>
    <property type="evidence" value="ECO:0007669"/>
    <property type="project" value="TreeGrafter"/>
</dbReference>
<dbReference type="OrthoDB" id="10259639at2759"/>
<accession>A0A1D2MYF5</accession>
<sequence length="237" mass="27565">MVRLVFESNRIVSLYTIQRKLARTTECHQISEVVSCIFHSILFHRTLGKFHYRQEGRYSIGTIGYEDIDCDFIDLTYVRCASSALAKTMNHYVSAFDQAIRDPSNMTENGVRSGQISLEFYNKKKVNWPFAAECLPWEVWTIRIEIKTIRSEIERQMNREYLGELVGEKVVLIAEVMNRQQYLPKIPAQSEVDLIFDTSYPDIQPYLFRITHSTTSPPSTTSVGKTVRRIFRETLAF</sequence>
<dbReference type="GO" id="GO:1990316">
    <property type="term" value="C:Atg1/ULK1 kinase complex"/>
    <property type="evidence" value="ECO:0007669"/>
    <property type="project" value="TreeGrafter"/>
</dbReference>
<protein>
    <recommendedName>
        <fullName evidence="2">Autophagy-related protein 101</fullName>
    </recommendedName>
</protein>
<dbReference type="PANTHER" id="PTHR13292:SF0">
    <property type="entry name" value="AUTOPHAGY-RELATED PROTEIN 101"/>
    <property type="match status" value="1"/>
</dbReference>
<evidence type="ECO:0000256" key="3">
    <source>
        <dbReference type="ARBA" id="ARBA00023006"/>
    </source>
</evidence>
<evidence type="ECO:0000256" key="2">
    <source>
        <dbReference type="ARBA" id="ARBA00018874"/>
    </source>
</evidence>
<dbReference type="STRING" id="48709.A0A1D2MYF5"/>
<dbReference type="GO" id="GO:0019901">
    <property type="term" value="F:protein kinase binding"/>
    <property type="evidence" value="ECO:0007669"/>
    <property type="project" value="TreeGrafter"/>
</dbReference>
<dbReference type="OMA" id="ELAMCVD"/>
<keyword evidence="3" id="KW-0072">Autophagy</keyword>
<proteinExistence type="inferred from homology"/>
<reference evidence="4 5" key="1">
    <citation type="journal article" date="2016" name="Genome Biol. Evol.">
        <title>Gene Family Evolution Reflects Adaptation to Soil Environmental Stressors in the Genome of the Collembolan Orchesella cincta.</title>
        <authorList>
            <person name="Faddeeva-Vakhrusheva A."/>
            <person name="Derks M.F."/>
            <person name="Anvar S.Y."/>
            <person name="Agamennone V."/>
            <person name="Suring W."/>
            <person name="Smit S."/>
            <person name="van Straalen N.M."/>
            <person name="Roelofs D."/>
        </authorList>
    </citation>
    <scope>NUCLEOTIDE SEQUENCE [LARGE SCALE GENOMIC DNA]</scope>
    <source>
        <tissue evidence="4">Mixed pool</tissue>
    </source>
</reference>
<gene>
    <name evidence="4" type="ORF">Ocin01_08652</name>
</gene>
<keyword evidence="5" id="KW-1185">Reference proteome</keyword>
<dbReference type="AlphaFoldDB" id="A0A1D2MYF5"/>
<dbReference type="InterPro" id="IPR012445">
    <property type="entry name" value="ATG101"/>
</dbReference>
<evidence type="ECO:0000313" key="5">
    <source>
        <dbReference type="Proteomes" id="UP000094527"/>
    </source>
</evidence>
<dbReference type="EMBL" id="LJIJ01000388">
    <property type="protein sequence ID" value="ODM98028.1"/>
    <property type="molecule type" value="Genomic_DNA"/>
</dbReference>
<dbReference type="PANTHER" id="PTHR13292">
    <property type="entry name" value="AUTOPHAGY-RELATED PROTEIN 101"/>
    <property type="match status" value="1"/>
</dbReference>